<gene>
    <name evidence="1" type="ORF">B7463_g4502</name>
</gene>
<evidence type="ECO:0000313" key="1">
    <source>
        <dbReference type="EMBL" id="RFU31836.1"/>
    </source>
</evidence>
<keyword evidence="2" id="KW-1185">Reference proteome</keyword>
<dbReference type="AlphaFoldDB" id="A0A3E2HEJ7"/>
<reference evidence="1 2" key="1">
    <citation type="submission" date="2018-05" db="EMBL/GenBank/DDBJ databases">
        <title>Draft genome sequence of Scytalidium lignicola DSM 105466, a ubiquitous saprotrophic fungus.</title>
        <authorList>
            <person name="Buettner E."/>
            <person name="Gebauer A.M."/>
            <person name="Hofrichter M."/>
            <person name="Liers C."/>
            <person name="Kellner H."/>
        </authorList>
    </citation>
    <scope>NUCLEOTIDE SEQUENCE [LARGE SCALE GENOMIC DNA]</scope>
    <source>
        <strain evidence="1 2">DSM 105466</strain>
    </source>
</reference>
<comment type="caution">
    <text evidence="1">The sequence shown here is derived from an EMBL/GenBank/DDBJ whole genome shotgun (WGS) entry which is preliminary data.</text>
</comment>
<sequence>MKAAVTVVSISDRLVVTIRVQTQVECEVSSLLNHNGLRLTHRLDGCIPRFYQRLAPKEGCTEGEIALPEQLERWGDVTEGESSDGSFDSERAVLRAAKQSGDSIPGSALDQQPSLERNSFVASSITNQEFFTVEHNRQEQKCPV</sequence>
<evidence type="ECO:0000313" key="2">
    <source>
        <dbReference type="Proteomes" id="UP000258309"/>
    </source>
</evidence>
<feature type="non-terminal residue" evidence="1">
    <location>
        <position position="1"/>
    </location>
</feature>
<proteinExistence type="predicted"/>
<protein>
    <submittedName>
        <fullName evidence="1">Uncharacterized protein</fullName>
    </submittedName>
</protein>
<dbReference type="Proteomes" id="UP000258309">
    <property type="component" value="Unassembled WGS sequence"/>
</dbReference>
<organism evidence="1 2">
    <name type="scientific">Scytalidium lignicola</name>
    <name type="common">Hyphomycete</name>
    <dbReference type="NCBI Taxonomy" id="5539"/>
    <lineage>
        <taxon>Eukaryota</taxon>
        <taxon>Fungi</taxon>
        <taxon>Dikarya</taxon>
        <taxon>Ascomycota</taxon>
        <taxon>Pezizomycotina</taxon>
        <taxon>Leotiomycetes</taxon>
        <taxon>Leotiomycetes incertae sedis</taxon>
        <taxon>Scytalidium</taxon>
    </lineage>
</organism>
<name>A0A3E2HEJ7_SCYLI</name>
<accession>A0A3E2HEJ7</accession>
<dbReference type="EMBL" id="NCSJ02000067">
    <property type="protein sequence ID" value="RFU31836.1"/>
    <property type="molecule type" value="Genomic_DNA"/>
</dbReference>
<feature type="non-terminal residue" evidence="1">
    <location>
        <position position="144"/>
    </location>
</feature>